<dbReference type="GO" id="GO:0004252">
    <property type="term" value="F:serine-type endopeptidase activity"/>
    <property type="evidence" value="ECO:0007669"/>
    <property type="project" value="InterPro"/>
</dbReference>
<dbReference type="GO" id="GO:0006465">
    <property type="term" value="P:signal peptide processing"/>
    <property type="evidence" value="ECO:0007669"/>
    <property type="project" value="InterPro"/>
</dbReference>
<reference evidence="3 4" key="1">
    <citation type="submission" date="2019-11" db="EMBL/GenBank/DDBJ databases">
        <title>Comparative genomics of hydrocarbon-degrading Desulfosarcina strains.</title>
        <authorList>
            <person name="Watanabe M."/>
            <person name="Kojima H."/>
            <person name="Fukui M."/>
        </authorList>
    </citation>
    <scope>NUCLEOTIDE SEQUENCE [LARGE SCALE GENOMIC DNA]</scope>
    <source>
        <strain evidence="4">oXyS1</strain>
    </source>
</reference>
<protein>
    <recommendedName>
        <fullName evidence="2">Peptidase S26 domain-containing protein</fullName>
    </recommendedName>
</protein>
<gene>
    <name evidence="3" type="ORF">DSCOOX_13270</name>
</gene>
<dbReference type="Gene3D" id="2.10.109.10">
    <property type="entry name" value="Umud Fragment, subunit A"/>
    <property type="match status" value="1"/>
</dbReference>
<evidence type="ECO:0000313" key="3">
    <source>
        <dbReference type="EMBL" id="BBO88147.1"/>
    </source>
</evidence>
<keyword evidence="1" id="KW-1133">Transmembrane helix</keyword>
<proteinExistence type="predicted"/>
<keyword evidence="1" id="KW-0812">Transmembrane</keyword>
<dbReference type="Proteomes" id="UP000422108">
    <property type="component" value="Chromosome"/>
</dbReference>
<evidence type="ECO:0000313" key="4">
    <source>
        <dbReference type="Proteomes" id="UP000422108"/>
    </source>
</evidence>
<feature type="transmembrane region" description="Helical" evidence="1">
    <location>
        <begin position="20"/>
        <end position="39"/>
    </location>
</feature>
<organism evidence="3 4">
    <name type="scientific">Desulfosarcina ovata subsp. ovata</name>
    <dbReference type="NCBI Taxonomy" id="2752305"/>
    <lineage>
        <taxon>Bacteria</taxon>
        <taxon>Pseudomonadati</taxon>
        <taxon>Thermodesulfobacteriota</taxon>
        <taxon>Desulfobacteria</taxon>
        <taxon>Desulfobacterales</taxon>
        <taxon>Desulfosarcinaceae</taxon>
        <taxon>Desulfosarcina</taxon>
    </lineage>
</organism>
<keyword evidence="4" id="KW-1185">Reference proteome</keyword>
<dbReference type="AlphaFoldDB" id="A0A5K8A6K6"/>
<accession>A0A5K8A6K6</accession>
<dbReference type="EMBL" id="AP021879">
    <property type="protein sequence ID" value="BBO88147.1"/>
    <property type="molecule type" value="Genomic_DNA"/>
</dbReference>
<dbReference type="InterPro" id="IPR019533">
    <property type="entry name" value="Peptidase_S26"/>
</dbReference>
<dbReference type="SUPFAM" id="SSF51306">
    <property type="entry name" value="LexA/Signal peptidase"/>
    <property type="match status" value="1"/>
</dbReference>
<dbReference type="Pfam" id="PF10502">
    <property type="entry name" value="Peptidase_S26"/>
    <property type="match status" value="1"/>
</dbReference>
<feature type="domain" description="Peptidase S26" evidence="2">
    <location>
        <begin position="22"/>
        <end position="170"/>
    </location>
</feature>
<keyword evidence="1" id="KW-0472">Membrane</keyword>
<evidence type="ECO:0000256" key="1">
    <source>
        <dbReference type="SAM" id="Phobius"/>
    </source>
</evidence>
<evidence type="ECO:0000259" key="2">
    <source>
        <dbReference type="Pfam" id="PF10502"/>
    </source>
</evidence>
<name>A0A5K8A6K6_9BACT</name>
<sequence length="175" mass="19789">MRHRLFGQAKPPQGSKEVTVFFICLWVGILVLTYVGMAVPRHIAFSKTRSLAHRFFFYKDRFQQKDLATGRHVIISIYSTIVDNCKPCTVVKQIGCNEGEHLSVTDHGYYYCGDNYLGHAKTHSRKGAPVENFRYDGIVPQGKFFAIGSCPDSFDSRYIGFLDKADVKAIAIPLF</sequence>
<dbReference type="InterPro" id="IPR036286">
    <property type="entry name" value="LexA/Signal_pep-like_sf"/>
</dbReference>